<evidence type="ECO:0000256" key="1">
    <source>
        <dbReference type="ARBA" id="ARBA00022475"/>
    </source>
</evidence>
<keyword evidence="4 7" id="KW-0472">Membrane</keyword>
<dbReference type="EMBL" id="CP059567">
    <property type="protein sequence ID" value="QMT39625.1"/>
    <property type="molecule type" value="Genomic_DNA"/>
</dbReference>
<dbReference type="Pfam" id="PF02618">
    <property type="entry name" value="YceG"/>
    <property type="match status" value="1"/>
</dbReference>
<keyword evidence="5 7" id="KW-0456">Lyase</keyword>
<dbReference type="EC" id="4.2.2.29" evidence="7"/>
<keyword evidence="2 7" id="KW-0812">Transmembrane</keyword>
<name>A0A7D7N297_9NEIS</name>
<dbReference type="GO" id="GO:0008932">
    <property type="term" value="F:lytic endotransglycosylase activity"/>
    <property type="evidence" value="ECO:0007669"/>
    <property type="project" value="UniProtKB-UniRule"/>
</dbReference>
<dbReference type="FunFam" id="3.30.160.60:FF:000242">
    <property type="entry name" value="Endolytic murein transglycosylase"/>
    <property type="match status" value="1"/>
</dbReference>
<feature type="transmembrane region" description="Helical" evidence="7">
    <location>
        <begin position="6"/>
        <end position="26"/>
    </location>
</feature>
<accession>A0A7D7N297</accession>
<keyword evidence="1 7" id="KW-1003">Cell membrane</keyword>
<dbReference type="InterPro" id="IPR003770">
    <property type="entry name" value="MLTG-like"/>
</dbReference>
<evidence type="ECO:0000256" key="6">
    <source>
        <dbReference type="ARBA" id="ARBA00023316"/>
    </source>
</evidence>
<keyword evidence="6 7" id="KW-0961">Cell wall biogenesis/degradation</keyword>
<dbReference type="Gene3D" id="3.30.160.60">
    <property type="entry name" value="Classic Zinc Finger"/>
    <property type="match status" value="1"/>
</dbReference>
<dbReference type="PANTHER" id="PTHR30518">
    <property type="entry name" value="ENDOLYTIC MUREIN TRANSGLYCOSYLASE"/>
    <property type="match status" value="1"/>
</dbReference>
<dbReference type="PANTHER" id="PTHR30518:SF2">
    <property type="entry name" value="ENDOLYTIC MUREIN TRANSGLYCOSYLASE"/>
    <property type="match status" value="1"/>
</dbReference>
<dbReference type="NCBIfam" id="TIGR00247">
    <property type="entry name" value="endolytic transglycosylase MltG"/>
    <property type="match status" value="1"/>
</dbReference>
<feature type="site" description="Important for catalytic activity" evidence="7">
    <location>
        <position position="212"/>
    </location>
</feature>
<sequence>MLKKAVYFLTALAAAALTAFALLLFLPKDTQSQRIKIERGSGIAGVSRTLAAQDAVYSRYVFLLGAYLNGAHKHLTPGNYRLQPRASSWQILQHLKNGKPDTVTVRIIEGMTFAHMRRIINRTADIRHDTAGWSDQKLLAEIAPDAASKLPEGLFFPDTYEIDSDSSDLQIYRTAYAKMQSELDRAWNRRAEKLPYETPYELLTMASIIEKETAHPEDRADVSAVFVNRLNIGMRLQTDPTVIYGMGNAYQGRIRRADLRRDTPYNTYTRHGLPPTPIALPGRAALEAAAQPSQAGYLYFVSRMDNTGKSQFSHTLAEHNAAVRRYILKKE</sequence>
<keyword evidence="7" id="KW-0997">Cell inner membrane</keyword>
<keyword evidence="3 7" id="KW-1133">Transmembrane helix</keyword>
<dbReference type="Proteomes" id="UP000514752">
    <property type="component" value="Chromosome"/>
</dbReference>
<dbReference type="AlphaFoldDB" id="A0A7D7N297"/>
<dbReference type="GO" id="GO:0005886">
    <property type="term" value="C:plasma membrane"/>
    <property type="evidence" value="ECO:0007669"/>
    <property type="project" value="UniProtKB-SubCell"/>
</dbReference>
<comment type="catalytic activity">
    <reaction evidence="7">
        <text>a peptidoglycan chain = a peptidoglycan chain with N-acetyl-1,6-anhydromuramyl-[peptide] at the reducing end + a peptidoglycan chain with N-acetylglucosamine at the non-reducing end.</text>
        <dbReference type="EC" id="4.2.2.29"/>
    </reaction>
</comment>
<evidence type="ECO:0000256" key="7">
    <source>
        <dbReference type="HAMAP-Rule" id="MF_02065"/>
    </source>
</evidence>
<comment type="function">
    <text evidence="7">Functions as a peptidoglycan terminase that cleaves nascent peptidoglycan strands endolytically to terminate their elongation.</text>
</comment>
<dbReference type="RefSeq" id="WP_182121433.1">
    <property type="nucleotide sequence ID" value="NZ_CP059567.1"/>
</dbReference>
<reference evidence="8 9" key="1">
    <citation type="submission" date="2020-07" db="EMBL/GenBank/DDBJ databases">
        <title>Genomic diversity of species in the Neisseriaceae family.</title>
        <authorList>
            <person name="Vincent A.T."/>
            <person name="Bernet E."/>
            <person name="Veyrier F.J."/>
        </authorList>
    </citation>
    <scope>NUCLEOTIDE SEQUENCE [LARGE SCALE GENOMIC DNA]</scope>
    <source>
        <strain evidence="8 9">DSM 22244</strain>
    </source>
</reference>
<dbReference type="GO" id="GO:0071555">
    <property type="term" value="P:cell wall organization"/>
    <property type="evidence" value="ECO:0007669"/>
    <property type="project" value="UniProtKB-KW"/>
</dbReference>
<dbReference type="GO" id="GO:0009252">
    <property type="term" value="P:peptidoglycan biosynthetic process"/>
    <property type="evidence" value="ECO:0007669"/>
    <property type="project" value="UniProtKB-UniRule"/>
</dbReference>
<dbReference type="KEGG" id="nsg:H3L94_07010"/>
<proteinExistence type="inferred from homology"/>
<evidence type="ECO:0000256" key="4">
    <source>
        <dbReference type="ARBA" id="ARBA00023136"/>
    </source>
</evidence>
<gene>
    <name evidence="7 8" type="primary">mltG</name>
    <name evidence="8" type="ORF">H3L94_07010</name>
</gene>
<dbReference type="HAMAP" id="MF_02065">
    <property type="entry name" value="MltG"/>
    <property type="match status" value="1"/>
</dbReference>
<dbReference type="CDD" id="cd08010">
    <property type="entry name" value="MltG_like"/>
    <property type="match status" value="1"/>
</dbReference>
<evidence type="ECO:0000256" key="5">
    <source>
        <dbReference type="ARBA" id="ARBA00023239"/>
    </source>
</evidence>
<evidence type="ECO:0000256" key="3">
    <source>
        <dbReference type="ARBA" id="ARBA00022989"/>
    </source>
</evidence>
<evidence type="ECO:0000313" key="9">
    <source>
        <dbReference type="Proteomes" id="UP000514752"/>
    </source>
</evidence>
<comment type="similarity">
    <text evidence="7">Belongs to the transglycosylase MltG family.</text>
</comment>
<dbReference type="Gene3D" id="3.30.1490.480">
    <property type="entry name" value="Endolytic murein transglycosylase"/>
    <property type="match status" value="1"/>
</dbReference>
<organism evidence="8 9">
    <name type="scientific">Neisseria shayeganii</name>
    <dbReference type="NCBI Taxonomy" id="607712"/>
    <lineage>
        <taxon>Bacteria</taxon>
        <taxon>Pseudomonadati</taxon>
        <taxon>Pseudomonadota</taxon>
        <taxon>Betaproteobacteria</taxon>
        <taxon>Neisseriales</taxon>
        <taxon>Neisseriaceae</taxon>
        <taxon>Neisseria</taxon>
    </lineage>
</organism>
<evidence type="ECO:0000256" key="2">
    <source>
        <dbReference type="ARBA" id="ARBA00022692"/>
    </source>
</evidence>
<protein>
    <recommendedName>
        <fullName evidence="7">Endolytic murein transglycosylase</fullName>
        <ecNumber evidence="7">4.2.2.29</ecNumber>
    </recommendedName>
    <alternativeName>
        <fullName evidence="7">Peptidoglycan lytic transglycosylase</fullName>
    </alternativeName>
    <alternativeName>
        <fullName evidence="7">Peptidoglycan polymerization terminase</fullName>
    </alternativeName>
</protein>
<evidence type="ECO:0000313" key="8">
    <source>
        <dbReference type="EMBL" id="QMT39625.1"/>
    </source>
</evidence>
<comment type="subcellular location">
    <subcellularLocation>
        <location evidence="7">Cell inner membrane</location>
        <topology evidence="7">Single-pass membrane protein</topology>
    </subcellularLocation>
</comment>